<protein>
    <submittedName>
        <fullName evidence="4">Prolyl tripeptidyl peptidase</fullName>
        <ecNumber evidence="4">3.4.14.12</ecNumber>
    </submittedName>
</protein>
<dbReference type="SUPFAM" id="SSF53474">
    <property type="entry name" value="alpha/beta-Hydrolases"/>
    <property type="match status" value="1"/>
</dbReference>
<evidence type="ECO:0000256" key="2">
    <source>
        <dbReference type="SAM" id="MobiDB-lite"/>
    </source>
</evidence>
<dbReference type="EC" id="3.4.14.12" evidence="4"/>
<evidence type="ECO:0000259" key="3">
    <source>
        <dbReference type="Pfam" id="PF00326"/>
    </source>
</evidence>
<feature type="compositionally biased region" description="Polar residues" evidence="2">
    <location>
        <begin position="186"/>
        <end position="196"/>
    </location>
</feature>
<feature type="region of interest" description="Disordered" evidence="2">
    <location>
        <begin position="161"/>
        <end position="215"/>
    </location>
</feature>
<sequence length="770" mass="83522">MKHLALAALLLGALGVLRAAAAPPSAPDAGTFLPYFQPFRTDQAALSPDGQYLAYSLRDGDKLKVVVLNVDHPDKATALATVASDETSTPSQAANQDEKTPAQIRWMRWTTPTRLVVDTNGVFAVGSGGSWTNYVGAVFALDADGRNAGLIATPRDVLEQIPNESTFGPPPEDQPPAVWSPDQPVPSASDTSNVDSTYGAATPDPSEPATFPTLAPQAGPTTTVLAQNLRVYDLAPGKPGDVLLETFGNSRDDGSQRVGFVLLNTVTGKMHDLSGDIVPPNMAGLTDLSSHVRVLLPSTLLTAFPHTYEYTGPTGANRPQPLNRLVGPGGAFSVSPANFFGQREIPLGFGANPNDLYFASNVGRDTYGVYSLDLRSGHRTKVAFEDPTYDLAPPVQTFGSRDQLVVDRFNGQVVGVRYAGKFAQTLWLNQTFQDVQQQIETALPNHSIRILEWDSAARRFLVLADAPGDAGAYYVFNRFTGTLSQFVRRAPSIDDGQTSKTYPFSFDEKNGTPIQGIMVVPNHPRVTPMPVIVLCPSMPWDRVSPDFQSRAQALAEMGFMVVEYNGRGAWGFGLRERAALAPGYDLTQVADLMATLDYIEGNYRVDAKRVAVMGETQGGFIALRALQIHPNRFRCAIAINAPVDLGNWLTTQRWTDNDVGPSLTRQALGDKARFDAAPLVKHPDQIKQPIMLLHYPGPDGAPRTFDYLAAKSFASSVRRAGGGVEFDDLSMDYMRGLPEARSEVYAKIDSFLNLAIFDYSVKVGPVKERR</sequence>
<feature type="domain" description="Peptidase S9 prolyl oligopeptidase catalytic" evidence="3">
    <location>
        <begin position="546"/>
        <end position="694"/>
    </location>
</feature>
<dbReference type="SUPFAM" id="SSF50993">
    <property type="entry name" value="Peptidase/esterase 'gauge' domain"/>
    <property type="match status" value="1"/>
</dbReference>
<accession>A0A1J5SHZ3</accession>
<evidence type="ECO:0000256" key="1">
    <source>
        <dbReference type="ARBA" id="ARBA00022801"/>
    </source>
</evidence>
<dbReference type="Gene3D" id="3.40.50.1820">
    <property type="entry name" value="alpha/beta hydrolase"/>
    <property type="match status" value="1"/>
</dbReference>
<evidence type="ECO:0000313" key="4">
    <source>
        <dbReference type="EMBL" id="OIR08097.1"/>
    </source>
</evidence>
<dbReference type="PANTHER" id="PTHR42776">
    <property type="entry name" value="SERINE PEPTIDASE S9 FAMILY MEMBER"/>
    <property type="match status" value="1"/>
</dbReference>
<dbReference type="PANTHER" id="PTHR42776:SF27">
    <property type="entry name" value="DIPEPTIDYL PEPTIDASE FAMILY MEMBER 6"/>
    <property type="match status" value="1"/>
</dbReference>
<comment type="caution">
    <text evidence="4">The sequence shown here is derived from an EMBL/GenBank/DDBJ whole genome shotgun (WGS) entry which is preliminary data.</text>
</comment>
<proteinExistence type="predicted"/>
<dbReference type="GO" id="GO:0004252">
    <property type="term" value="F:serine-type endopeptidase activity"/>
    <property type="evidence" value="ECO:0007669"/>
    <property type="project" value="TreeGrafter"/>
</dbReference>
<keyword evidence="1 4" id="KW-0378">Hydrolase</keyword>
<dbReference type="GO" id="GO:0006508">
    <property type="term" value="P:proteolysis"/>
    <property type="evidence" value="ECO:0007669"/>
    <property type="project" value="InterPro"/>
</dbReference>
<organism evidence="4">
    <name type="scientific">mine drainage metagenome</name>
    <dbReference type="NCBI Taxonomy" id="410659"/>
    <lineage>
        <taxon>unclassified sequences</taxon>
        <taxon>metagenomes</taxon>
        <taxon>ecological metagenomes</taxon>
    </lineage>
</organism>
<dbReference type="AlphaFoldDB" id="A0A1J5SHZ3"/>
<dbReference type="EMBL" id="MLJW01000033">
    <property type="protein sequence ID" value="OIR08097.1"/>
    <property type="molecule type" value="Genomic_DNA"/>
</dbReference>
<dbReference type="InterPro" id="IPR029058">
    <property type="entry name" value="AB_hydrolase_fold"/>
</dbReference>
<dbReference type="Pfam" id="PF00326">
    <property type="entry name" value="Peptidase_S9"/>
    <property type="match status" value="1"/>
</dbReference>
<name>A0A1J5SHZ3_9ZZZZ</name>
<dbReference type="InterPro" id="IPR001375">
    <property type="entry name" value="Peptidase_S9_cat"/>
</dbReference>
<gene>
    <name evidence="4" type="primary">ptpA_2</name>
    <name evidence="4" type="ORF">GALL_95960</name>
</gene>
<reference evidence="4" key="1">
    <citation type="submission" date="2016-10" db="EMBL/GenBank/DDBJ databases">
        <title>Sequence of Gallionella enrichment culture.</title>
        <authorList>
            <person name="Poehlein A."/>
            <person name="Muehling M."/>
            <person name="Daniel R."/>
        </authorList>
    </citation>
    <scope>NUCLEOTIDE SEQUENCE</scope>
</reference>